<keyword evidence="2" id="KW-0472">Membrane</keyword>
<sequence>MIPNRKHTPREFKSKLRDPSDLECEQSLKRLIIISHDLHTANSIGIIQRLLLDWLRVIIEDSVLSVIGMHLAYSSYRYVRMKSPLETNGFTMLVILLVTFFVILIQFPSITTAQADPPISPPKLIIGAQIPLDNESLYRLPNQSQICSSFIHSHYLDRDEATSTDTNVIRPKPPSLPRPSGSAWSATGDWSELSAMSTHKARAGSSYSMSGKSSGQEVYFENYSGSPRVTLYTFTTPSYPGNYPPQIDCIKIIRGLKAVVPRDRPNHLQDNLRGMHRDYVPTSM</sequence>
<dbReference type="OrthoDB" id="6284955at2759"/>
<feature type="transmembrane region" description="Helical" evidence="2">
    <location>
        <begin position="90"/>
        <end position="110"/>
    </location>
</feature>
<evidence type="ECO:0000256" key="2">
    <source>
        <dbReference type="SAM" id="Phobius"/>
    </source>
</evidence>
<keyword evidence="2" id="KW-1133">Transmembrane helix</keyword>
<reference evidence="3 4" key="1">
    <citation type="submission" date="2019-04" db="EMBL/GenBank/DDBJ databases">
        <title>Annotation for the trematode Fasciola gigantica.</title>
        <authorList>
            <person name="Choi Y.-J."/>
        </authorList>
    </citation>
    <scope>NUCLEOTIDE SEQUENCE [LARGE SCALE GENOMIC DNA]</scope>
    <source>
        <strain evidence="3">Uganda_cow_1</strain>
    </source>
</reference>
<evidence type="ECO:0008006" key="5">
    <source>
        <dbReference type="Google" id="ProtNLM"/>
    </source>
</evidence>
<comment type="caution">
    <text evidence="3">The sequence shown here is derived from an EMBL/GenBank/DDBJ whole genome shotgun (WGS) entry which is preliminary data.</text>
</comment>
<keyword evidence="4" id="KW-1185">Reference proteome</keyword>
<dbReference type="AlphaFoldDB" id="A0A504Z4G1"/>
<dbReference type="EMBL" id="SUNJ01000825">
    <property type="protein sequence ID" value="TPP67311.1"/>
    <property type="molecule type" value="Genomic_DNA"/>
</dbReference>
<keyword evidence="2" id="KW-0812">Transmembrane</keyword>
<dbReference type="Proteomes" id="UP000316759">
    <property type="component" value="Unassembled WGS sequence"/>
</dbReference>
<evidence type="ECO:0000256" key="1">
    <source>
        <dbReference type="SAM" id="MobiDB-lite"/>
    </source>
</evidence>
<feature type="region of interest" description="Disordered" evidence="1">
    <location>
        <begin position="162"/>
        <end position="183"/>
    </location>
</feature>
<organism evidence="3 4">
    <name type="scientific">Fasciola gigantica</name>
    <name type="common">Giant liver fluke</name>
    <dbReference type="NCBI Taxonomy" id="46835"/>
    <lineage>
        <taxon>Eukaryota</taxon>
        <taxon>Metazoa</taxon>
        <taxon>Spiralia</taxon>
        <taxon>Lophotrochozoa</taxon>
        <taxon>Platyhelminthes</taxon>
        <taxon>Trematoda</taxon>
        <taxon>Digenea</taxon>
        <taxon>Plagiorchiida</taxon>
        <taxon>Echinostomata</taxon>
        <taxon>Echinostomatoidea</taxon>
        <taxon>Fasciolidae</taxon>
        <taxon>Fasciola</taxon>
    </lineage>
</organism>
<name>A0A504Z4G1_FASGI</name>
<proteinExistence type="predicted"/>
<evidence type="ECO:0000313" key="3">
    <source>
        <dbReference type="EMBL" id="TPP67311.1"/>
    </source>
</evidence>
<gene>
    <name evidence="3" type="ORF">FGIG_03908</name>
</gene>
<accession>A0A504Z4G1</accession>
<evidence type="ECO:0000313" key="4">
    <source>
        <dbReference type="Proteomes" id="UP000316759"/>
    </source>
</evidence>
<protein>
    <recommendedName>
        <fullName evidence="5">CUB domain-containing protein</fullName>
    </recommendedName>
</protein>